<protein>
    <submittedName>
        <fullName evidence="1">Uncharacterized protein</fullName>
    </submittedName>
</protein>
<accession>A0A0E9QCF9</accession>
<proteinExistence type="predicted"/>
<dbReference type="AlphaFoldDB" id="A0A0E9QCF9"/>
<reference evidence="1" key="1">
    <citation type="submission" date="2014-11" db="EMBL/GenBank/DDBJ databases">
        <authorList>
            <person name="Amaro Gonzalez C."/>
        </authorList>
    </citation>
    <scope>NUCLEOTIDE SEQUENCE</scope>
</reference>
<sequence length="73" mass="8586">MTLAMRWCARMHVLNNHLEGRKNNAFPSFVRTSHPMLFRYGNRTTAALFIFKPLILLEPDYQVRSTVLRILPL</sequence>
<reference evidence="1" key="2">
    <citation type="journal article" date="2015" name="Fish Shellfish Immunol.">
        <title>Early steps in the European eel (Anguilla anguilla)-Vibrio vulnificus interaction in the gills: Role of the RtxA13 toxin.</title>
        <authorList>
            <person name="Callol A."/>
            <person name="Pajuelo D."/>
            <person name="Ebbesson L."/>
            <person name="Teles M."/>
            <person name="MacKenzie S."/>
            <person name="Amaro C."/>
        </authorList>
    </citation>
    <scope>NUCLEOTIDE SEQUENCE</scope>
</reference>
<evidence type="ECO:0000313" key="1">
    <source>
        <dbReference type="EMBL" id="JAH14566.1"/>
    </source>
</evidence>
<dbReference type="EMBL" id="GBXM01094011">
    <property type="protein sequence ID" value="JAH14566.1"/>
    <property type="molecule type" value="Transcribed_RNA"/>
</dbReference>
<organism evidence="1">
    <name type="scientific">Anguilla anguilla</name>
    <name type="common">European freshwater eel</name>
    <name type="synonym">Muraena anguilla</name>
    <dbReference type="NCBI Taxonomy" id="7936"/>
    <lineage>
        <taxon>Eukaryota</taxon>
        <taxon>Metazoa</taxon>
        <taxon>Chordata</taxon>
        <taxon>Craniata</taxon>
        <taxon>Vertebrata</taxon>
        <taxon>Euteleostomi</taxon>
        <taxon>Actinopterygii</taxon>
        <taxon>Neopterygii</taxon>
        <taxon>Teleostei</taxon>
        <taxon>Anguilliformes</taxon>
        <taxon>Anguillidae</taxon>
        <taxon>Anguilla</taxon>
    </lineage>
</organism>
<name>A0A0E9QCF9_ANGAN</name>